<organism evidence="2 3">
    <name type="scientific">Candidatus Sulfuritelmatomonas gaucii</name>
    <dbReference type="NCBI Taxonomy" id="2043161"/>
    <lineage>
        <taxon>Bacteria</taxon>
        <taxon>Pseudomonadati</taxon>
        <taxon>Acidobacteriota</taxon>
        <taxon>Terriglobia</taxon>
        <taxon>Terriglobales</taxon>
        <taxon>Acidobacteriaceae</taxon>
        <taxon>Candidatus Sulfuritelmatomonas</taxon>
    </lineage>
</organism>
<evidence type="ECO:0000313" key="3">
    <source>
        <dbReference type="Proteomes" id="UP000239735"/>
    </source>
</evidence>
<reference evidence="3" key="1">
    <citation type="submission" date="2018-02" db="EMBL/GenBank/DDBJ databases">
        <authorList>
            <person name="Hausmann B."/>
        </authorList>
    </citation>
    <scope>NUCLEOTIDE SEQUENCE [LARGE SCALE GENOMIC DNA]</scope>
    <source>
        <strain evidence="3">Peat soil MAG SbA5</strain>
    </source>
</reference>
<dbReference type="Proteomes" id="UP000239735">
    <property type="component" value="Unassembled WGS sequence"/>
</dbReference>
<evidence type="ECO:0000313" key="2">
    <source>
        <dbReference type="EMBL" id="SPE17655.1"/>
    </source>
</evidence>
<evidence type="ECO:0000256" key="1">
    <source>
        <dbReference type="SAM" id="MobiDB-lite"/>
    </source>
</evidence>
<name>A0A2N9L3V6_9BACT</name>
<dbReference type="AlphaFoldDB" id="A0A2N9L3V6"/>
<accession>A0A2N9L3V6</accession>
<dbReference type="EMBL" id="OKRB01000013">
    <property type="protein sequence ID" value="SPE17655.1"/>
    <property type="molecule type" value="Genomic_DNA"/>
</dbReference>
<sequence>MVRPHKWRTQADRRRTLPQLRLARGARKPIAGGPFPNSGSREFTPPKQNHARESDWVLLLKAADSR</sequence>
<protein>
    <submittedName>
        <fullName evidence="2">Uncharacterized protein</fullName>
    </submittedName>
</protein>
<proteinExistence type="predicted"/>
<feature type="region of interest" description="Disordered" evidence="1">
    <location>
        <begin position="1"/>
        <end position="55"/>
    </location>
</feature>
<gene>
    <name evidence="2" type="ORF">SBA5_110015</name>
</gene>